<dbReference type="AlphaFoldDB" id="A0A0F9FT74"/>
<evidence type="ECO:0000313" key="1">
    <source>
        <dbReference type="EMBL" id="KKL89704.1"/>
    </source>
</evidence>
<feature type="non-terminal residue" evidence="1">
    <location>
        <position position="61"/>
    </location>
</feature>
<protein>
    <submittedName>
        <fullName evidence="1">Uncharacterized protein</fullName>
    </submittedName>
</protein>
<reference evidence="1" key="1">
    <citation type="journal article" date="2015" name="Nature">
        <title>Complex archaea that bridge the gap between prokaryotes and eukaryotes.</title>
        <authorList>
            <person name="Spang A."/>
            <person name="Saw J.H."/>
            <person name="Jorgensen S.L."/>
            <person name="Zaremba-Niedzwiedzka K."/>
            <person name="Martijn J."/>
            <person name="Lind A.E."/>
            <person name="van Eijk R."/>
            <person name="Schleper C."/>
            <person name="Guy L."/>
            <person name="Ettema T.J."/>
        </authorList>
    </citation>
    <scope>NUCLEOTIDE SEQUENCE</scope>
</reference>
<accession>A0A0F9FT74</accession>
<name>A0A0F9FT74_9ZZZZ</name>
<sequence>MPPPDRAARTPSDGVGARSQHRRLLGLLGALVLAVQDLKTSKQWTQLPQEMRTRIERGLKG</sequence>
<organism evidence="1">
    <name type="scientific">marine sediment metagenome</name>
    <dbReference type="NCBI Taxonomy" id="412755"/>
    <lineage>
        <taxon>unclassified sequences</taxon>
        <taxon>metagenomes</taxon>
        <taxon>ecological metagenomes</taxon>
    </lineage>
</organism>
<dbReference type="EMBL" id="LAZR01020214">
    <property type="protein sequence ID" value="KKL89704.1"/>
    <property type="molecule type" value="Genomic_DNA"/>
</dbReference>
<gene>
    <name evidence="1" type="ORF">LCGC14_1912060</name>
</gene>
<proteinExistence type="predicted"/>
<comment type="caution">
    <text evidence="1">The sequence shown here is derived from an EMBL/GenBank/DDBJ whole genome shotgun (WGS) entry which is preliminary data.</text>
</comment>